<comment type="caution">
    <text evidence="4">The sequence shown here is derived from an EMBL/GenBank/DDBJ whole genome shotgun (WGS) entry which is preliminary data.</text>
</comment>
<dbReference type="Proteomes" id="UP000663832">
    <property type="component" value="Unassembled WGS sequence"/>
</dbReference>
<feature type="non-terminal residue" evidence="4">
    <location>
        <position position="152"/>
    </location>
</feature>
<proteinExistence type="predicted"/>
<dbReference type="EMBL" id="CAJNOI010007941">
    <property type="protein sequence ID" value="CAF1593387.1"/>
    <property type="molecule type" value="Genomic_DNA"/>
</dbReference>
<dbReference type="EMBL" id="CAJNOI010007940">
    <property type="protein sequence ID" value="CAF1593367.1"/>
    <property type="molecule type" value="Genomic_DNA"/>
</dbReference>
<evidence type="ECO:0000313" key="2">
    <source>
        <dbReference type="EMBL" id="CAF1593387.1"/>
    </source>
</evidence>
<dbReference type="OrthoDB" id="5966510at2759"/>
<reference evidence="4" key="1">
    <citation type="submission" date="2021-02" db="EMBL/GenBank/DDBJ databases">
        <authorList>
            <person name="Nowell W R."/>
        </authorList>
    </citation>
    <scope>NUCLEOTIDE SEQUENCE</scope>
</reference>
<dbReference type="EMBL" id="CAJNOM010008389">
    <property type="protein sequence ID" value="CAF1679825.1"/>
    <property type="molecule type" value="Genomic_DNA"/>
</dbReference>
<dbReference type="Proteomes" id="UP000663877">
    <property type="component" value="Unassembled WGS sequence"/>
</dbReference>
<evidence type="ECO:0008006" key="6">
    <source>
        <dbReference type="Google" id="ProtNLM"/>
    </source>
</evidence>
<dbReference type="InterPro" id="IPR018490">
    <property type="entry name" value="cNMP-bd_dom_sf"/>
</dbReference>
<evidence type="ECO:0000313" key="4">
    <source>
        <dbReference type="EMBL" id="CAF1679825.1"/>
    </source>
</evidence>
<keyword evidence="5" id="KW-1185">Reference proteome</keyword>
<name>A0A816GU28_9BILA</name>
<dbReference type="EMBL" id="CAJNOM010008388">
    <property type="protein sequence ID" value="CAF1679816.1"/>
    <property type="molecule type" value="Genomic_DNA"/>
</dbReference>
<dbReference type="InterPro" id="IPR014710">
    <property type="entry name" value="RmlC-like_jellyroll"/>
</dbReference>
<gene>
    <name evidence="1" type="ORF">BJG266_LOCUS49837</name>
    <name evidence="2" type="ORF">BJG266_LOCUS49839</name>
    <name evidence="3" type="ORF">QVE165_LOCUS66931</name>
    <name evidence="4" type="ORF">QVE165_LOCUS66933</name>
</gene>
<dbReference type="Gene3D" id="2.60.120.10">
    <property type="entry name" value="Jelly Rolls"/>
    <property type="match status" value="1"/>
</dbReference>
<protein>
    <recommendedName>
        <fullName evidence="6">Cyclic nucleotide-binding domain-containing protein</fullName>
    </recommendedName>
</protein>
<sequence length="152" mass="17604">VCLVIASEGFRCPFIGYLKIGECHILRKVDVVKLEQNGTKSRQLRQVVMGKITAPDSFGEISVISQEAMTCTIVTSTHCWLGIIRPEKILELPDVTRKLMLQTTQRTFGHLTQDDIRREYVSQETRKEWTDFKNDIVHRVISKKKHRRAHNE</sequence>
<dbReference type="SUPFAM" id="SSF51206">
    <property type="entry name" value="cAMP-binding domain-like"/>
    <property type="match status" value="1"/>
</dbReference>
<dbReference type="AlphaFoldDB" id="A0A816GU28"/>
<organism evidence="4 5">
    <name type="scientific">Adineta steineri</name>
    <dbReference type="NCBI Taxonomy" id="433720"/>
    <lineage>
        <taxon>Eukaryota</taxon>
        <taxon>Metazoa</taxon>
        <taxon>Spiralia</taxon>
        <taxon>Gnathifera</taxon>
        <taxon>Rotifera</taxon>
        <taxon>Eurotatoria</taxon>
        <taxon>Bdelloidea</taxon>
        <taxon>Adinetida</taxon>
        <taxon>Adinetidae</taxon>
        <taxon>Adineta</taxon>
    </lineage>
</organism>
<evidence type="ECO:0000313" key="3">
    <source>
        <dbReference type="EMBL" id="CAF1679816.1"/>
    </source>
</evidence>
<accession>A0A816GU28</accession>
<evidence type="ECO:0000313" key="5">
    <source>
        <dbReference type="Proteomes" id="UP000663832"/>
    </source>
</evidence>
<evidence type="ECO:0000313" key="1">
    <source>
        <dbReference type="EMBL" id="CAF1593367.1"/>
    </source>
</evidence>